<dbReference type="Proteomes" id="UP000241559">
    <property type="component" value="Segment"/>
</dbReference>
<evidence type="ECO:0000256" key="1">
    <source>
        <dbReference type="SAM" id="MobiDB-lite"/>
    </source>
</evidence>
<proteinExistence type="predicted"/>
<feature type="compositionally biased region" description="Basic residues" evidence="1">
    <location>
        <begin position="84"/>
        <end position="98"/>
    </location>
</feature>
<feature type="compositionally biased region" description="Basic and acidic residues" evidence="1">
    <location>
        <begin position="99"/>
        <end position="115"/>
    </location>
</feature>
<sequence>MALLFENMCNFPGFDPHSGEFELPKRFCSNNSLSLFSTPVMFHSYKSALVDTCRYTTDDNSTDDSYLRYGDEFSIATKTEKARQKTVSKKYKSRKGRRYTRERNISSEKNKTDKSHKVRVGKIQNINND</sequence>
<protein>
    <submittedName>
        <fullName evidence="2">Uncharacterized protein</fullName>
    </submittedName>
</protein>
<evidence type="ECO:0000313" key="2">
    <source>
        <dbReference type="EMBL" id="AMZ02991.1"/>
    </source>
</evidence>
<feature type="region of interest" description="Disordered" evidence="1">
    <location>
        <begin position="84"/>
        <end position="129"/>
    </location>
</feature>
<dbReference type="EMBL" id="KU761889">
    <property type="protein sequence ID" value="AMZ02991.1"/>
    <property type="molecule type" value="Genomic_DNA"/>
</dbReference>
<evidence type="ECO:0000313" key="3">
    <source>
        <dbReference type="Proteomes" id="UP000241559"/>
    </source>
</evidence>
<reference evidence="2" key="1">
    <citation type="journal article" date="2016" name="Genom Data">
        <title>Isolation and complete genome sequencing of Mimivirus bombay, a Giant Virus in sewage of Mumbai, India.</title>
        <authorList>
            <person name="Chatterjee A."/>
            <person name="Ali F."/>
            <person name="Bange D."/>
            <person name="Kondabagil K."/>
        </authorList>
    </citation>
    <scope>NUCLEOTIDE SEQUENCE [LARGE SCALE GENOMIC DNA]</scope>
    <source>
        <strain evidence="2">1</strain>
    </source>
</reference>
<organism evidence="2 3">
    <name type="scientific">Mimivirus Bombay</name>
    <dbReference type="NCBI Taxonomy" id="1835008"/>
    <lineage>
        <taxon>Viruses</taxon>
        <taxon>Varidnaviria</taxon>
        <taxon>Bamfordvirae</taxon>
        <taxon>Nucleocytoviricota</taxon>
        <taxon>Megaviricetes</taxon>
        <taxon>Imitervirales</taxon>
        <taxon>Mimiviridae</taxon>
        <taxon>Megamimivirinae</taxon>
        <taxon>Mimivirus</taxon>
        <taxon>Mimivirus bradfordmassiliense</taxon>
    </lineage>
</organism>
<accession>A0A159ZQK5</accession>
<name>A0A159ZQK5_MIMIV</name>